<dbReference type="InterPro" id="IPR002491">
    <property type="entry name" value="ABC_transptr_periplasmic_BD"/>
</dbReference>
<sequence length="289" mass="30592">MKFSISLIFTQLRTVSLFTGAAILLSTPLFVTAQERIISAGASVTETIEVLKATKNVIAIDATSVQPTGENLPNIGYHRQLSAEGLIALKPTMIIGSDEMGPDTTLNLLKQSNIKVAIVNSEPTVDGLKVRIDQIAQLTNSESQSHSLKLLVDKQVADLQSHAISKKKKVLFLLIHSGRPANVAGSGTTPNTIINLIGGINPAAAQLNSYKPISVESMIEMQPDVILVSGRSYDEIGGPDAVIKKLPMLASTPAGKTKSIVTIDGHALVGGLGMKSLAEALRIQALIYP</sequence>
<dbReference type="OrthoDB" id="9797736at2"/>
<comment type="caution">
    <text evidence="2">The sequence shown here is derived from an EMBL/GenBank/DDBJ whole genome shotgun (WGS) entry which is preliminary data.</text>
</comment>
<dbReference type="EMBL" id="QPGL01000002">
    <property type="protein sequence ID" value="RCS70197.1"/>
    <property type="molecule type" value="Genomic_DNA"/>
</dbReference>
<dbReference type="Gene3D" id="3.40.50.1980">
    <property type="entry name" value="Nitrogenase molybdenum iron protein domain"/>
    <property type="match status" value="2"/>
</dbReference>
<dbReference type="InterPro" id="IPR050902">
    <property type="entry name" value="ABC_Transporter_SBP"/>
</dbReference>
<dbReference type="SUPFAM" id="SSF53807">
    <property type="entry name" value="Helical backbone' metal receptor"/>
    <property type="match status" value="1"/>
</dbReference>
<protein>
    <submittedName>
        <fullName evidence="2">Hemin ABC transporter substrate-binding protein</fullName>
    </submittedName>
</protein>
<dbReference type="Proteomes" id="UP000252479">
    <property type="component" value="Unassembled WGS sequence"/>
</dbReference>
<evidence type="ECO:0000259" key="1">
    <source>
        <dbReference type="PROSITE" id="PS50983"/>
    </source>
</evidence>
<evidence type="ECO:0000313" key="2">
    <source>
        <dbReference type="EMBL" id="RCS70197.1"/>
    </source>
</evidence>
<dbReference type="PANTHER" id="PTHR30535:SF4">
    <property type="entry name" value="HEMIN-BINDING PERIPLASMIC PROTEIN HMUT"/>
    <property type="match status" value="1"/>
</dbReference>
<gene>
    <name evidence="2" type="ORF">CIK83_12100</name>
</gene>
<reference evidence="2 3" key="1">
    <citation type="journal article" date="2017" name="Elife">
        <title>Extensive horizontal gene transfer in cheese-associated bacteria.</title>
        <authorList>
            <person name="Bonham K.S."/>
            <person name="Wolfe B.E."/>
            <person name="Dutton R.J."/>
        </authorList>
    </citation>
    <scope>NUCLEOTIDE SEQUENCE [LARGE SCALE GENOMIC DNA]</scope>
    <source>
        <strain evidence="2 3">JB196</strain>
    </source>
</reference>
<dbReference type="GeneID" id="303189663"/>
<dbReference type="PROSITE" id="PS50983">
    <property type="entry name" value="FE_B12_PBP"/>
    <property type="match status" value="1"/>
</dbReference>
<dbReference type="RefSeq" id="WP_086959876.1">
    <property type="nucleotide sequence ID" value="NZ_AP018681.1"/>
</dbReference>
<accession>A0A368LHJ8</accession>
<name>A0A368LHJ8_9VIBR</name>
<evidence type="ECO:0000313" key="3">
    <source>
        <dbReference type="Proteomes" id="UP000252479"/>
    </source>
</evidence>
<dbReference type="Pfam" id="PF01497">
    <property type="entry name" value="Peripla_BP_2"/>
    <property type="match status" value="1"/>
</dbReference>
<dbReference type="AlphaFoldDB" id="A0A368LHJ8"/>
<dbReference type="PANTHER" id="PTHR30535">
    <property type="entry name" value="VITAMIN B12-BINDING PROTEIN"/>
    <property type="match status" value="1"/>
</dbReference>
<organism evidence="2 3">
    <name type="scientific">Vibrio casei</name>
    <dbReference type="NCBI Taxonomy" id="673372"/>
    <lineage>
        <taxon>Bacteria</taxon>
        <taxon>Pseudomonadati</taxon>
        <taxon>Pseudomonadota</taxon>
        <taxon>Gammaproteobacteria</taxon>
        <taxon>Vibrionales</taxon>
        <taxon>Vibrionaceae</taxon>
        <taxon>Vibrio</taxon>
    </lineage>
</organism>
<proteinExistence type="predicted"/>
<keyword evidence="3" id="KW-1185">Reference proteome</keyword>
<feature type="domain" description="Fe/B12 periplasmic-binding" evidence="1">
    <location>
        <begin position="36"/>
        <end position="289"/>
    </location>
</feature>